<dbReference type="EC" id="3.4.23.-" evidence="1"/>
<keyword evidence="1" id="KW-0064">Aspartyl protease</keyword>
<keyword evidence="1" id="KW-0645">Protease</keyword>
<evidence type="ECO:0000256" key="1">
    <source>
        <dbReference type="PIRNR" id="PIRNR018571"/>
    </source>
</evidence>
<evidence type="ECO:0000313" key="4">
    <source>
        <dbReference type="Proteomes" id="UP000743899"/>
    </source>
</evidence>
<dbReference type="EMBL" id="JAACYS010000001">
    <property type="protein sequence ID" value="NCU16201.1"/>
    <property type="molecule type" value="Genomic_DNA"/>
</dbReference>
<keyword evidence="1" id="KW-1003">Cell membrane</keyword>
<feature type="transmembrane region" description="Helical" evidence="2">
    <location>
        <begin position="89"/>
        <end position="109"/>
    </location>
</feature>
<dbReference type="PIRSF" id="PIRSF018571">
    <property type="entry name" value="SpoIIGA"/>
    <property type="match status" value="1"/>
</dbReference>
<feature type="transmembrane region" description="Helical" evidence="2">
    <location>
        <begin position="129"/>
        <end position="146"/>
    </location>
</feature>
<comment type="function">
    <text evidence="1">Probable aspartic protease that is responsible for the proteolytic cleavage of the RNA polymerase sigma E factor (SigE/spoIIGB) to yield the active peptide in the mother cell during sporulation. Responds to a signal from the forespore that is triggered by the extracellular signal protein SpoIIR.</text>
</comment>
<feature type="transmembrane region" description="Helical" evidence="2">
    <location>
        <begin position="34"/>
        <end position="54"/>
    </location>
</feature>
<name>A0ABW9ZYF6_9BACI</name>
<feature type="transmembrane region" description="Helical" evidence="2">
    <location>
        <begin position="60"/>
        <end position="77"/>
    </location>
</feature>
<dbReference type="InterPro" id="IPR005081">
    <property type="entry name" value="SpoIIGA"/>
</dbReference>
<comment type="caution">
    <text evidence="3">The sequence shown here is derived from an EMBL/GenBank/DDBJ whole genome shotgun (WGS) entry which is preliminary data.</text>
</comment>
<comment type="similarity">
    <text evidence="1">Belongs to the peptidase U4 family.</text>
</comment>
<comment type="subcellular location">
    <subcellularLocation>
        <location evidence="1">Cell membrane</location>
    </subcellularLocation>
</comment>
<comment type="subunit">
    <text evidence="1">Self-associates. Interacts with SigE. Interacts with SpoIIR.</text>
</comment>
<keyword evidence="1" id="KW-0749">Sporulation</keyword>
<evidence type="ECO:0000313" key="3">
    <source>
        <dbReference type="EMBL" id="NCU16201.1"/>
    </source>
</evidence>
<keyword evidence="4" id="KW-1185">Reference proteome</keyword>
<keyword evidence="2" id="KW-0812">Transmembrane</keyword>
<feature type="transmembrane region" description="Helical" evidence="2">
    <location>
        <begin position="6"/>
        <end position="27"/>
    </location>
</feature>
<sequence>MTVYLDIIWILNFLFDSLLLFLTGLILKRRTKKWRVFLGGFFGSLIIFAPFTPFAILTSSFFKIFISILMVIVAFGFKRMKYFFANLSIFYLVTFAMGGAMIGVHYLLNFDYDLANALFLTHIQGFGDPISWLFVILGFPVLWYFSKNTFDRFENHKIQSDQLIDLEVFIFDKSVRLRGLVDSGNQLYDPLTRRPVMIVSLKKMTNLLPKEIIPIFNNVNQLWNESNEVPNEWGNRLSVVPYRVVGKDHQLIVTFRPDKVMFMQNEEKFQTDKLLIGLVNQKLSSDDTFDSIIHPKILTSAKGQQVS</sequence>
<reference evidence="3 4" key="1">
    <citation type="submission" date="2020-01" db="EMBL/GenBank/DDBJ databases">
        <title>A novel Bacillus sp. from Pasinler.</title>
        <authorList>
            <person name="Adiguzel A."/>
            <person name="Ay H."/>
            <person name="Baltaci M.O."/>
        </authorList>
    </citation>
    <scope>NUCLEOTIDE SEQUENCE [LARGE SCALE GENOMIC DNA]</scope>
    <source>
        <strain evidence="3 4">P1</strain>
    </source>
</reference>
<proteinExistence type="inferred from homology"/>
<keyword evidence="1 2" id="KW-0472">Membrane</keyword>
<keyword evidence="1" id="KW-0378">Hydrolase</keyword>
<gene>
    <name evidence="3" type="primary">spoIIGA</name>
    <name evidence="3" type="ORF">GW534_00230</name>
</gene>
<dbReference type="Pfam" id="PF03419">
    <property type="entry name" value="Peptidase_U4"/>
    <property type="match status" value="1"/>
</dbReference>
<evidence type="ECO:0000256" key="2">
    <source>
        <dbReference type="SAM" id="Phobius"/>
    </source>
</evidence>
<dbReference type="NCBIfam" id="TIGR02854">
    <property type="entry name" value="spore_II_GA"/>
    <property type="match status" value="1"/>
</dbReference>
<dbReference type="Proteomes" id="UP000743899">
    <property type="component" value="Unassembled WGS sequence"/>
</dbReference>
<organism evidence="3 4">
    <name type="scientific">Pallidibacillus pasinlerensis</name>
    <dbReference type="NCBI Taxonomy" id="2703818"/>
    <lineage>
        <taxon>Bacteria</taxon>
        <taxon>Bacillati</taxon>
        <taxon>Bacillota</taxon>
        <taxon>Bacilli</taxon>
        <taxon>Bacillales</taxon>
        <taxon>Bacillaceae</taxon>
        <taxon>Pallidibacillus</taxon>
    </lineage>
</organism>
<keyword evidence="2" id="KW-1133">Transmembrane helix</keyword>
<protein>
    <recommendedName>
        <fullName evidence="1">Sporulation sigma-E factor-processing peptidase</fullName>
        <ecNumber evidence="1">3.4.23.-</ecNumber>
    </recommendedName>
    <alternativeName>
        <fullName evidence="1">Membrane-associated aspartic protease</fullName>
    </alternativeName>
    <alternativeName>
        <fullName evidence="1">Stage II sporulation protein GA</fullName>
    </alternativeName>
</protein>
<accession>A0ABW9ZYF6</accession>